<dbReference type="GO" id="GO:0003700">
    <property type="term" value="F:DNA-binding transcription factor activity"/>
    <property type="evidence" value="ECO:0007669"/>
    <property type="project" value="InterPro"/>
</dbReference>
<dbReference type="Pfam" id="PF00392">
    <property type="entry name" value="GntR"/>
    <property type="match status" value="1"/>
</dbReference>
<dbReference type="Gene3D" id="1.10.10.10">
    <property type="entry name" value="Winged helix-like DNA-binding domain superfamily/Winged helix DNA-binding domain"/>
    <property type="match status" value="1"/>
</dbReference>
<dbReference type="PRINTS" id="PR00035">
    <property type="entry name" value="HTHGNTR"/>
</dbReference>
<dbReference type="Proteomes" id="UP000295217">
    <property type="component" value="Unassembled WGS sequence"/>
</dbReference>
<dbReference type="RefSeq" id="WP_132107480.1">
    <property type="nucleotide sequence ID" value="NZ_SMLB01000062.1"/>
</dbReference>
<dbReference type="OrthoDB" id="7363114at2"/>
<dbReference type="InterPro" id="IPR000524">
    <property type="entry name" value="Tscrpt_reg_HTH_GntR"/>
</dbReference>
<proteinExistence type="predicted"/>
<evidence type="ECO:0000256" key="3">
    <source>
        <dbReference type="ARBA" id="ARBA00023125"/>
    </source>
</evidence>
<keyword evidence="7" id="KW-1185">Reference proteome</keyword>
<dbReference type="PANTHER" id="PTHR46577:SF1">
    <property type="entry name" value="HTH-TYPE TRANSCRIPTIONAL REGULATORY PROTEIN GABR"/>
    <property type="match status" value="1"/>
</dbReference>
<dbReference type="PROSITE" id="PS50949">
    <property type="entry name" value="HTH_GNTR"/>
    <property type="match status" value="1"/>
</dbReference>
<dbReference type="SUPFAM" id="SSF46785">
    <property type="entry name" value="Winged helix' DNA-binding domain"/>
    <property type="match status" value="1"/>
</dbReference>
<dbReference type="AlphaFoldDB" id="A0A4R4ZZ87"/>
<evidence type="ECO:0000313" key="6">
    <source>
        <dbReference type="EMBL" id="TDD64768.1"/>
    </source>
</evidence>
<evidence type="ECO:0000256" key="4">
    <source>
        <dbReference type="ARBA" id="ARBA00023163"/>
    </source>
</evidence>
<reference evidence="6 7" key="1">
    <citation type="submission" date="2019-02" db="EMBL/GenBank/DDBJ databases">
        <title>Draft genome sequences of novel Actinobacteria.</title>
        <authorList>
            <person name="Sahin N."/>
            <person name="Ay H."/>
            <person name="Saygin H."/>
        </authorList>
    </citation>
    <scope>NUCLEOTIDE SEQUENCE [LARGE SCALE GENOMIC DNA]</scope>
    <source>
        <strain evidence="6 7">8K307</strain>
    </source>
</reference>
<dbReference type="EMBL" id="SMLB01000062">
    <property type="protein sequence ID" value="TDD64768.1"/>
    <property type="molecule type" value="Genomic_DNA"/>
</dbReference>
<dbReference type="PANTHER" id="PTHR46577">
    <property type="entry name" value="HTH-TYPE TRANSCRIPTIONAL REGULATORY PROTEIN GABR"/>
    <property type="match status" value="1"/>
</dbReference>
<sequence>MTAADDDFDPDPGRPGYVFVRLADHLAARIADGRLRAGARLPSLRDMAVEYGVSTNTIVRALDVLRERGLVVTYPYKGSYVVEAPPPAGDDASNSSTR</sequence>
<organism evidence="6 7">
    <name type="scientific">Jiangella aurantiaca</name>
    <dbReference type="NCBI Taxonomy" id="2530373"/>
    <lineage>
        <taxon>Bacteria</taxon>
        <taxon>Bacillati</taxon>
        <taxon>Actinomycetota</taxon>
        <taxon>Actinomycetes</taxon>
        <taxon>Jiangellales</taxon>
        <taxon>Jiangellaceae</taxon>
        <taxon>Jiangella</taxon>
    </lineage>
</organism>
<keyword evidence="3" id="KW-0238">DNA-binding</keyword>
<keyword evidence="4" id="KW-0804">Transcription</keyword>
<dbReference type="SMART" id="SM00345">
    <property type="entry name" value="HTH_GNTR"/>
    <property type="match status" value="1"/>
</dbReference>
<gene>
    <name evidence="6" type="ORF">E1262_27145</name>
</gene>
<dbReference type="GO" id="GO:0003677">
    <property type="term" value="F:DNA binding"/>
    <property type="evidence" value="ECO:0007669"/>
    <property type="project" value="UniProtKB-KW"/>
</dbReference>
<keyword evidence="2" id="KW-0805">Transcription regulation</keyword>
<keyword evidence="1" id="KW-0663">Pyridoxal phosphate</keyword>
<feature type="domain" description="HTH gntR-type" evidence="5">
    <location>
        <begin position="16"/>
        <end position="84"/>
    </location>
</feature>
<protein>
    <submittedName>
        <fullName evidence="6">GntR family transcriptional regulator</fullName>
    </submittedName>
</protein>
<dbReference type="InterPro" id="IPR036388">
    <property type="entry name" value="WH-like_DNA-bd_sf"/>
</dbReference>
<dbReference type="InterPro" id="IPR051446">
    <property type="entry name" value="HTH_trans_reg/aminotransferase"/>
</dbReference>
<comment type="caution">
    <text evidence="6">The sequence shown here is derived from an EMBL/GenBank/DDBJ whole genome shotgun (WGS) entry which is preliminary data.</text>
</comment>
<evidence type="ECO:0000259" key="5">
    <source>
        <dbReference type="PROSITE" id="PS50949"/>
    </source>
</evidence>
<evidence type="ECO:0000313" key="7">
    <source>
        <dbReference type="Proteomes" id="UP000295217"/>
    </source>
</evidence>
<dbReference type="InterPro" id="IPR036390">
    <property type="entry name" value="WH_DNA-bd_sf"/>
</dbReference>
<evidence type="ECO:0000256" key="1">
    <source>
        <dbReference type="ARBA" id="ARBA00022898"/>
    </source>
</evidence>
<accession>A0A4R4ZZ87</accession>
<name>A0A4R4ZZ87_9ACTN</name>
<dbReference type="CDD" id="cd07377">
    <property type="entry name" value="WHTH_GntR"/>
    <property type="match status" value="1"/>
</dbReference>
<evidence type="ECO:0000256" key="2">
    <source>
        <dbReference type="ARBA" id="ARBA00023015"/>
    </source>
</evidence>